<dbReference type="PATRIC" id="fig|273063.9.peg.1310"/>
<dbReference type="RefSeq" id="WP_010979174.1">
    <property type="nucleotide sequence ID" value="NC_003106.2"/>
</dbReference>
<keyword evidence="2" id="KW-1185">Reference proteome</keyword>
<protein>
    <submittedName>
        <fullName evidence="1">Uncharacterized protein</fullName>
    </submittedName>
</protein>
<proteinExistence type="predicted"/>
<dbReference type="EMBL" id="BA000023">
    <property type="protein sequence ID" value="BAB66193.1"/>
    <property type="molecule type" value="Genomic_DNA"/>
</dbReference>
<name>Q972H3_SULTO</name>
<dbReference type="STRING" id="273063.STK_11570"/>
<reference evidence="2" key="1">
    <citation type="journal article" date="2001" name="DNA Res.">
        <title>Complete genome sequence of an aerobic thermoacidophilic Crenarchaeon, Sulfolobus tokodaii strain7.</title>
        <authorList>
            <person name="Kawarabayasi Y."/>
            <person name="Hino Y."/>
            <person name="Horikawa H."/>
            <person name="Jin-no K."/>
            <person name="Takahashi M."/>
            <person name="Sekine M."/>
            <person name="Baba S."/>
            <person name="Ankai A."/>
            <person name="Kosugi H."/>
            <person name="Hosoyama A."/>
            <person name="Fukui S."/>
            <person name="Nagai Y."/>
            <person name="Nishijima K."/>
            <person name="Otsuka R."/>
            <person name="Nakazawa H."/>
            <person name="Takamiya M."/>
            <person name="Kato Y."/>
            <person name="Yoshizawa T."/>
            <person name="Tanaka T."/>
            <person name="Kudoh Y."/>
            <person name="Yamazaki J."/>
            <person name="Kushida N."/>
            <person name="Oguchi A."/>
            <person name="Aoki K."/>
            <person name="Masuda S."/>
            <person name="Yanagii M."/>
            <person name="Nishimura M."/>
            <person name="Yamagishi A."/>
            <person name="Oshima T."/>
            <person name="Kikuchi H."/>
        </authorList>
    </citation>
    <scope>NUCLEOTIDE SEQUENCE [LARGE SCALE GENOMIC DNA]</scope>
    <source>
        <strain evidence="2">DSM 16993 / JCM 10545 / NBRC 100140 / 7</strain>
    </source>
</reference>
<dbReference type="OrthoDB" id="43291at2157"/>
<dbReference type="eggNOG" id="arCOG07718">
    <property type="taxonomic scope" value="Archaea"/>
</dbReference>
<evidence type="ECO:0000313" key="2">
    <source>
        <dbReference type="Proteomes" id="UP000001015"/>
    </source>
</evidence>
<gene>
    <name evidence="1" type="primary">ST1157</name>
    <name evidence="1" type="ordered locus">STK_11570</name>
</gene>
<dbReference type="KEGG" id="sto:STK_11570"/>
<accession>Q972H3</accession>
<dbReference type="AlphaFoldDB" id="Q972H3"/>
<dbReference type="GeneID" id="1459147"/>
<dbReference type="Proteomes" id="UP000001015">
    <property type="component" value="Chromosome"/>
</dbReference>
<sequence>MFQSEAEDYICKNLPKEIKIILSIYNNKPYLIDQILSMYNLGIQEIVDSMLYTAYLARAAVIADYSVGREEKDEKYLEEIRDHQKEIIEFMRKIAQINKNLVRSTELDDYIDEIEDSNRSMYEQK</sequence>
<organism evidence="1 2">
    <name type="scientific">Sulfurisphaera tokodaii (strain DSM 16993 / JCM 10545 / NBRC 100140 / 7)</name>
    <name type="common">Sulfolobus tokodaii</name>
    <dbReference type="NCBI Taxonomy" id="273063"/>
    <lineage>
        <taxon>Archaea</taxon>
        <taxon>Thermoproteota</taxon>
        <taxon>Thermoprotei</taxon>
        <taxon>Sulfolobales</taxon>
        <taxon>Sulfolobaceae</taxon>
        <taxon>Sulfurisphaera</taxon>
    </lineage>
</organism>
<evidence type="ECO:0000313" key="1">
    <source>
        <dbReference type="EMBL" id="BAB66193.1"/>
    </source>
</evidence>